<dbReference type="PROSITE" id="PS51383">
    <property type="entry name" value="YJEF_C_3"/>
    <property type="match status" value="1"/>
</dbReference>
<dbReference type="CDD" id="cd01171">
    <property type="entry name" value="YXKO-related"/>
    <property type="match status" value="1"/>
</dbReference>
<dbReference type="Proteomes" id="UP001168575">
    <property type="component" value="Unassembled WGS sequence"/>
</dbReference>
<comment type="catalytic activity">
    <reaction evidence="6">
        <text>(6S)-NADHX + ADP = AMP + phosphate + NADH + H(+)</text>
        <dbReference type="Rhea" id="RHEA:32223"/>
        <dbReference type="ChEBI" id="CHEBI:15378"/>
        <dbReference type="ChEBI" id="CHEBI:43474"/>
        <dbReference type="ChEBI" id="CHEBI:57945"/>
        <dbReference type="ChEBI" id="CHEBI:64074"/>
        <dbReference type="ChEBI" id="CHEBI:456215"/>
        <dbReference type="ChEBI" id="CHEBI:456216"/>
        <dbReference type="EC" id="4.2.1.136"/>
    </reaction>
</comment>
<dbReference type="GO" id="GO:0110051">
    <property type="term" value="P:metabolite repair"/>
    <property type="evidence" value="ECO:0007669"/>
    <property type="project" value="TreeGrafter"/>
</dbReference>
<feature type="binding site" evidence="6">
    <location>
        <position position="37"/>
    </location>
    <ligand>
        <name>(6S)-NADPHX</name>
        <dbReference type="ChEBI" id="CHEBI:64076"/>
    </ligand>
</feature>
<gene>
    <name evidence="6" type="primary">nnrD</name>
    <name evidence="8" type="ORF">Q3982_02555</name>
</gene>
<dbReference type="SUPFAM" id="SSF53613">
    <property type="entry name" value="Ribokinase-like"/>
    <property type="match status" value="1"/>
</dbReference>
<dbReference type="PROSITE" id="PS01050">
    <property type="entry name" value="YJEF_C_2"/>
    <property type="match status" value="1"/>
</dbReference>
<evidence type="ECO:0000313" key="9">
    <source>
        <dbReference type="Proteomes" id="UP001168575"/>
    </source>
</evidence>
<keyword evidence="2 6" id="KW-0067">ATP-binding</keyword>
<feature type="binding site" evidence="6">
    <location>
        <position position="234"/>
    </location>
    <ligand>
        <name>AMP</name>
        <dbReference type="ChEBI" id="CHEBI:456215"/>
    </ligand>
</feature>
<comment type="subunit">
    <text evidence="6">Homotetramer.</text>
</comment>
<dbReference type="GO" id="GO:0052856">
    <property type="term" value="F:NAD(P)HX epimerase activity"/>
    <property type="evidence" value="ECO:0007669"/>
    <property type="project" value="TreeGrafter"/>
</dbReference>
<dbReference type="InterPro" id="IPR017953">
    <property type="entry name" value="Carbohydrate_kinase_pred_CS"/>
</dbReference>
<evidence type="ECO:0000256" key="6">
    <source>
        <dbReference type="HAMAP-Rule" id="MF_01965"/>
    </source>
</evidence>
<reference evidence="8" key="1">
    <citation type="submission" date="2023-07" db="EMBL/GenBank/DDBJ databases">
        <title>Between Cages and Wild: Unraveling the Impact of Captivity on Animal Microbiomes and Antimicrobial Resistance.</title>
        <authorList>
            <person name="Schmartz G.P."/>
            <person name="Rehner J."/>
            <person name="Schuff M.J."/>
            <person name="Becker S.L."/>
            <person name="Kravczyk M."/>
            <person name="Gurevich A."/>
            <person name="Francke R."/>
            <person name="Mueller R."/>
            <person name="Keller V."/>
            <person name="Keller A."/>
        </authorList>
    </citation>
    <scope>NUCLEOTIDE SEQUENCE</scope>
    <source>
        <strain evidence="8">S12M_St_49</strain>
    </source>
</reference>
<dbReference type="GO" id="GO:0005524">
    <property type="term" value="F:ATP binding"/>
    <property type="evidence" value="ECO:0007669"/>
    <property type="project" value="UniProtKB-KW"/>
</dbReference>
<evidence type="ECO:0000256" key="2">
    <source>
        <dbReference type="ARBA" id="ARBA00022840"/>
    </source>
</evidence>
<dbReference type="InterPro" id="IPR000631">
    <property type="entry name" value="CARKD"/>
</dbReference>
<evidence type="ECO:0000256" key="4">
    <source>
        <dbReference type="ARBA" id="ARBA00023027"/>
    </source>
</evidence>
<keyword evidence="1 6" id="KW-0547">Nucleotide-binding</keyword>
<evidence type="ECO:0000256" key="1">
    <source>
        <dbReference type="ARBA" id="ARBA00022741"/>
    </source>
</evidence>
<feature type="domain" description="YjeF C-terminal" evidence="7">
    <location>
        <begin position="2"/>
        <end position="299"/>
    </location>
</feature>
<comment type="similarity">
    <text evidence="6">Belongs to the NnrD/CARKD family.</text>
</comment>
<evidence type="ECO:0000259" key="7">
    <source>
        <dbReference type="PROSITE" id="PS51383"/>
    </source>
</evidence>
<comment type="caution">
    <text evidence="8">The sequence shown here is derived from an EMBL/GenBank/DDBJ whole genome shotgun (WGS) entry which is preliminary data.</text>
</comment>
<protein>
    <recommendedName>
        <fullName evidence="6">ADP-dependent (S)-NAD(P)H-hydrate dehydratase</fullName>
        <ecNumber evidence="6">4.2.1.136</ecNumber>
    </recommendedName>
    <alternativeName>
        <fullName evidence="6">ADP-dependent NAD(P)HX dehydratase</fullName>
    </alternativeName>
</protein>
<accession>A0AA43RGX8</accession>
<dbReference type="PANTHER" id="PTHR12592:SF0">
    <property type="entry name" value="ATP-DEPENDENT (S)-NAD(P)H-HYDRATE DEHYDRATASE"/>
    <property type="match status" value="1"/>
</dbReference>
<dbReference type="HAMAP" id="MF_01965">
    <property type="entry name" value="NADHX_dehydratase"/>
    <property type="match status" value="1"/>
</dbReference>
<dbReference type="Pfam" id="PF01256">
    <property type="entry name" value="Carb_kinase"/>
    <property type="match status" value="1"/>
</dbReference>
<evidence type="ECO:0000313" key="8">
    <source>
        <dbReference type="EMBL" id="MDO4841540.1"/>
    </source>
</evidence>
<evidence type="ECO:0000256" key="3">
    <source>
        <dbReference type="ARBA" id="ARBA00022857"/>
    </source>
</evidence>
<name>A0AA43RGX8_9ACTN</name>
<dbReference type="AlphaFoldDB" id="A0AA43RGX8"/>
<feature type="binding site" evidence="6">
    <location>
        <begin position="206"/>
        <end position="210"/>
    </location>
    <ligand>
        <name>AMP</name>
        <dbReference type="ChEBI" id="CHEBI:456215"/>
    </ligand>
</feature>
<comment type="cofactor">
    <cofactor evidence="6">
        <name>Mg(2+)</name>
        <dbReference type="ChEBI" id="CHEBI:18420"/>
    </cofactor>
</comment>
<dbReference type="GO" id="GO:0052855">
    <property type="term" value="F:ADP-dependent NAD(P)H-hydrate dehydratase activity"/>
    <property type="evidence" value="ECO:0007669"/>
    <property type="project" value="UniProtKB-UniRule"/>
</dbReference>
<dbReference type="InterPro" id="IPR029056">
    <property type="entry name" value="Ribokinase-like"/>
</dbReference>
<dbReference type="PANTHER" id="PTHR12592">
    <property type="entry name" value="ATP-DEPENDENT (S)-NAD(P)H-HYDRATE DEHYDRATASE FAMILY MEMBER"/>
    <property type="match status" value="1"/>
</dbReference>
<dbReference type="EMBL" id="JAUMVS010000025">
    <property type="protein sequence ID" value="MDO4841540.1"/>
    <property type="molecule type" value="Genomic_DNA"/>
</dbReference>
<comment type="catalytic activity">
    <reaction evidence="6">
        <text>(6S)-NADPHX + ADP = AMP + phosphate + NADPH + H(+)</text>
        <dbReference type="Rhea" id="RHEA:32235"/>
        <dbReference type="ChEBI" id="CHEBI:15378"/>
        <dbReference type="ChEBI" id="CHEBI:43474"/>
        <dbReference type="ChEBI" id="CHEBI:57783"/>
        <dbReference type="ChEBI" id="CHEBI:64076"/>
        <dbReference type="ChEBI" id="CHEBI:456215"/>
        <dbReference type="ChEBI" id="CHEBI:456216"/>
        <dbReference type="EC" id="4.2.1.136"/>
    </reaction>
</comment>
<feature type="binding site" evidence="6">
    <location>
        <position position="161"/>
    </location>
    <ligand>
        <name>(6S)-NADPHX</name>
        <dbReference type="ChEBI" id="CHEBI:64076"/>
    </ligand>
</feature>
<dbReference type="NCBIfam" id="TIGR00196">
    <property type="entry name" value="yjeF_cterm"/>
    <property type="match status" value="1"/>
</dbReference>
<keyword evidence="5 6" id="KW-0456">Lyase</keyword>
<dbReference type="Gene3D" id="3.40.1190.20">
    <property type="match status" value="1"/>
</dbReference>
<keyword evidence="4 6" id="KW-0520">NAD</keyword>
<comment type="function">
    <text evidence="6">Catalyzes the dehydration of the S-form of NAD(P)HX at the expense of ADP, which is converted to AMP. Together with NAD(P)HX epimerase, which catalyzes the epimerization of the S- and R-forms, the enzyme allows the repair of both epimers of NAD(P)HX, a damaged form of NAD(P)H that is a result of enzymatic or heat-dependent hydration.</text>
</comment>
<organism evidence="8 9">
    <name type="scientific">Phoenicibacter congonensis</name>
    <dbReference type="NCBI Taxonomy" id="1944646"/>
    <lineage>
        <taxon>Bacteria</taxon>
        <taxon>Bacillati</taxon>
        <taxon>Actinomycetota</taxon>
        <taxon>Coriobacteriia</taxon>
        <taxon>Eggerthellales</taxon>
        <taxon>Eggerthellaceae</taxon>
        <taxon>Phoenicibacter</taxon>
    </lineage>
</organism>
<proteinExistence type="inferred from homology"/>
<evidence type="ECO:0000256" key="5">
    <source>
        <dbReference type="ARBA" id="ARBA00023239"/>
    </source>
</evidence>
<keyword evidence="9" id="KW-1185">Reference proteome</keyword>
<sequence>MQDYKFSEWLPKHDSHVHKYSRGRVAVIGGSDKFPGAAMLAAKSAARAGAGYVTAFVPDAIHKQFQISLPEIVTFALPSTEDGFIGKCACSHIDLSKQHCALYGPGTGNGKTQAKLLKKLLQADIPLVVDADMIVELTELEKEQGAKPLYKRCKPLVITPHHGELKKWLRDITNDDYNELEDVEIVSRVQRKLNDIEATNLVVVAKGERTLVITAEQVLEPIPGTETLATAGTGDVLAGTIAGLIAQTRPFDVTATANVCAAAVEVHGVAGQIAATKFGRRGVIASDVCENLGIAVDMLTED</sequence>
<dbReference type="EC" id="4.2.1.136" evidence="6"/>
<keyword evidence="3 6" id="KW-0521">NADP</keyword>
<feature type="binding site" evidence="6">
    <location>
        <position position="235"/>
    </location>
    <ligand>
        <name>(6S)-NADPHX</name>
        <dbReference type="ChEBI" id="CHEBI:64076"/>
    </ligand>
</feature>
<dbReference type="GO" id="GO:0046496">
    <property type="term" value="P:nicotinamide nucleotide metabolic process"/>
    <property type="evidence" value="ECO:0007669"/>
    <property type="project" value="UniProtKB-UniRule"/>
</dbReference>
<feature type="binding site" evidence="6">
    <location>
        <position position="106"/>
    </location>
    <ligand>
        <name>(6S)-NADPHX</name>
        <dbReference type="ChEBI" id="CHEBI:64076"/>
    </ligand>
</feature>